<evidence type="ECO:0000313" key="3">
    <source>
        <dbReference type="Proteomes" id="UP001159427"/>
    </source>
</evidence>
<reference evidence="2 3" key="1">
    <citation type="submission" date="2022-05" db="EMBL/GenBank/DDBJ databases">
        <authorList>
            <consortium name="Genoscope - CEA"/>
            <person name="William W."/>
        </authorList>
    </citation>
    <scope>NUCLEOTIDE SEQUENCE [LARGE SCALE GENOMIC DNA]</scope>
</reference>
<feature type="non-terminal residue" evidence="2">
    <location>
        <position position="1"/>
    </location>
</feature>
<keyword evidence="1" id="KW-0175">Coiled coil</keyword>
<feature type="coiled-coil region" evidence="1">
    <location>
        <begin position="653"/>
        <end position="695"/>
    </location>
</feature>
<accession>A0ABN8MG77</accession>
<dbReference type="EMBL" id="CALNXI010000515">
    <property type="protein sequence ID" value="CAH3028488.1"/>
    <property type="molecule type" value="Genomic_DNA"/>
</dbReference>
<evidence type="ECO:0000313" key="2">
    <source>
        <dbReference type="EMBL" id="CAH3028488.1"/>
    </source>
</evidence>
<evidence type="ECO:0000256" key="1">
    <source>
        <dbReference type="SAM" id="Coils"/>
    </source>
</evidence>
<organism evidence="2 3">
    <name type="scientific">Porites evermanni</name>
    <dbReference type="NCBI Taxonomy" id="104178"/>
    <lineage>
        <taxon>Eukaryota</taxon>
        <taxon>Metazoa</taxon>
        <taxon>Cnidaria</taxon>
        <taxon>Anthozoa</taxon>
        <taxon>Hexacorallia</taxon>
        <taxon>Scleractinia</taxon>
        <taxon>Fungiina</taxon>
        <taxon>Poritidae</taxon>
        <taxon>Porites</taxon>
    </lineage>
</organism>
<protein>
    <recommendedName>
        <fullName evidence="4">Apolipoprotein B</fullName>
    </recommendedName>
</protein>
<gene>
    <name evidence="2" type="ORF">PEVE_00034221</name>
</gene>
<comment type="caution">
    <text evidence="2">The sequence shown here is derived from an EMBL/GenBank/DDBJ whole genome shotgun (WGS) entry which is preliminary data.</text>
</comment>
<sequence>ISANGLGKPFSILHGMKPVLPGDSDLSRLLYPVTKSKLFDNIQHETTQTGITYFGGFIQVTYHPDERDLIKTFLSIWHFEDETRDAAAFTYQPTSTTASQSSMRPYAQLLGITPDNMVGKSYVLARYWKNISKTTMTNADFSNLTSSAVSSDATSDKITELFSEYGTHYVSGYEIGDLIYQVFVYDKEIGSKDILKFPFQDPAYSFGSKSYAFRQLTQPRKGDKGFSREAGRILSASGDAALKNIIPKLKDDIYRVAASIFMFPVSPSADKMTDTLTKTIPIRVFFKPIVNKLLTTESPSKSTWNDVLSATVFQKFGKASLPNFPTTQSLNVEGFYGSFNPDLVTSTATNYITITQVNFKLDDFVVSDPKFVTHLFIYADVLEISETAQLRLPGSRKIFLVCREFVASSSGNKVPEIMVGSHANSEPFIKIIAKRFRGILKLTQSKNGKHYTYANEYVYKTVKDRNLSGQFTVKEENTKKLLYPDKQTAAELYDNTGTTNEARWLHQSLVNSLELTVTSVESILTVRASSQSVKTASESLNWVTETLTRSAKGSSPLSPDLEMVLGRVLLLGKTQLTEYARSRLIVPRLNFPQYQPLYERLLTAVSNYETTYRTVSTEIQRRRLVETTTNSLQELNRNVKSIGSFLVEQAEVNAQHQDDVAKTQQAVHDLEKDQISRKQGEADKLLQEILKIQNDVKTTGDALIKALKQYEKEQIISAVLNVAEVIGSLFTGGVGLANIDKKLTGIVRIAEKLKNVVTIIEQVSKLYDLGRNLRNDIGTINRALENIPSTAVGTDSFPTELEWIDFDTDVQSFTTPGGFLPGQVAGEALDFQRAAKRLSARGRRYVNIAANIAERKYKQIQIEMQRDLAKRQSNRLRALKTRLTQNDLSNHDAKTTDLFEIGNIIKMKENQVRSQLIQTFVSMDAALQYYYLQKPTLVTSYDTMAIQVAAVRQMQSSISALENFPSRPVDLSKPIDFTVPNVAVNDLLSKEGYTIPVPLSSLPFRDYVRVRVLKIEVRADNILESADDTAYIQATALGESFQDRDLDRNPRIFSTTPTEYRFVYNIKTGKSVVSVNPSPNFVNKFIQVTPFDDWVFRFPKVTTNKGIRFSTKLTTLRIKFYVNVIFHPPPSTNNDQLLHRRLSDDVLGSKDKLLTDLSGRSLVREWDATMAVSAERVNELWKNQYDANTNAGFVKSITTARTLASDSRSFRVETRVMMKVGPPIIQFVRNNQDRATLKIKIKSAVMEYWEFSKRRKTEDNYNETATLSDGSEISGTMNLLQVRGSLTKDSRVVLDLSNGVFEVLELPLKGHLELTIRNQIQLFFNTKLKSTDFELARITYEDKLTPSSLVPDKFYLATGGFATSTSGYGTLFIFFKTRSASATATEQTKRDFNDPLSIDKKIIPNKFEVALFISNRIIFKDIIKEEIKNKFGFGVHTDVLPGQSVSPSQQSLYVKGDQGASRSLPMRLHFSRYKSLSFTFTIPGNSLTAKPFNKGQKLQVHWVNSNLAMSIPYPSHQCGGIFCHDTTEHETVTFTTNFVRNFVPSIDRDLTISYTEEAVSGSASSSVSSITEWWRGSEFRTAKNTITSTVDNYLSGLRFNFQSISAFAITQVLFPSKKVFYMTEVYIPGDMLILGTVNTSPTPAAK</sequence>
<evidence type="ECO:0008006" key="4">
    <source>
        <dbReference type="Google" id="ProtNLM"/>
    </source>
</evidence>
<dbReference type="Proteomes" id="UP001159427">
    <property type="component" value="Unassembled WGS sequence"/>
</dbReference>
<name>A0ABN8MG77_9CNID</name>
<proteinExistence type="predicted"/>
<keyword evidence="3" id="KW-1185">Reference proteome</keyword>